<dbReference type="InterPro" id="IPR036388">
    <property type="entry name" value="WH-like_DNA-bd_sf"/>
</dbReference>
<dbReference type="Gene3D" id="1.25.40.10">
    <property type="entry name" value="Tetratricopeptide repeat domain"/>
    <property type="match status" value="1"/>
</dbReference>
<dbReference type="InterPro" id="IPR000792">
    <property type="entry name" value="Tscrpt_reg_LuxR_C"/>
</dbReference>
<keyword evidence="2" id="KW-0067">ATP-binding</keyword>
<dbReference type="GO" id="GO:0005524">
    <property type="term" value="F:ATP binding"/>
    <property type="evidence" value="ECO:0007669"/>
    <property type="project" value="UniProtKB-KW"/>
</dbReference>
<feature type="domain" description="HTH luxR-type" evidence="3">
    <location>
        <begin position="896"/>
        <end position="959"/>
    </location>
</feature>
<dbReference type="EMBL" id="BSTK01000002">
    <property type="protein sequence ID" value="GLY83215.1"/>
    <property type="molecule type" value="Genomic_DNA"/>
</dbReference>
<dbReference type="RefSeq" id="WP_285567397.1">
    <property type="nucleotide sequence ID" value="NZ_BSTK01000002.1"/>
</dbReference>
<evidence type="ECO:0000256" key="2">
    <source>
        <dbReference type="ARBA" id="ARBA00022840"/>
    </source>
</evidence>
<reference evidence="4" key="1">
    <citation type="submission" date="2023-03" db="EMBL/GenBank/DDBJ databases">
        <title>Actinoallomurus iriomotensis NBRC 103684.</title>
        <authorList>
            <person name="Ichikawa N."/>
            <person name="Sato H."/>
            <person name="Tonouchi N."/>
        </authorList>
    </citation>
    <scope>NUCLEOTIDE SEQUENCE</scope>
    <source>
        <strain evidence="4">NBRC 103684</strain>
    </source>
</reference>
<dbReference type="InterPro" id="IPR027417">
    <property type="entry name" value="P-loop_NTPase"/>
</dbReference>
<protein>
    <submittedName>
        <fullName evidence="4">LuxR family transcriptional regulator</fullName>
    </submittedName>
</protein>
<evidence type="ECO:0000259" key="3">
    <source>
        <dbReference type="PROSITE" id="PS50043"/>
    </source>
</evidence>
<dbReference type="SMART" id="SM00421">
    <property type="entry name" value="HTH_LUXR"/>
    <property type="match status" value="1"/>
</dbReference>
<accession>A0A9W6S0K2</accession>
<dbReference type="AlphaFoldDB" id="A0A9W6S0K2"/>
<gene>
    <name evidence="4" type="ORF">Airi02_011450</name>
</gene>
<evidence type="ECO:0000313" key="4">
    <source>
        <dbReference type="EMBL" id="GLY83215.1"/>
    </source>
</evidence>
<name>A0A9W6S0K2_9ACTN</name>
<dbReference type="Pfam" id="PF13191">
    <property type="entry name" value="AAA_16"/>
    <property type="match status" value="1"/>
</dbReference>
<dbReference type="PRINTS" id="PR00038">
    <property type="entry name" value="HTHLUXR"/>
</dbReference>
<dbReference type="PANTHER" id="PTHR16305:SF35">
    <property type="entry name" value="TRANSCRIPTIONAL ACTIVATOR DOMAIN"/>
    <property type="match status" value="1"/>
</dbReference>
<dbReference type="InterPro" id="IPR041664">
    <property type="entry name" value="AAA_16"/>
</dbReference>
<proteinExistence type="predicted"/>
<keyword evidence="5" id="KW-1185">Reference proteome</keyword>
<evidence type="ECO:0000313" key="5">
    <source>
        <dbReference type="Proteomes" id="UP001165074"/>
    </source>
</evidence>
<comment type="caution">
    <text evidence="4">The sequence shown here is derived from an EMBL/GenBank/DDBJ whole genome shotgun (WGS) entry which is preliminary data.</text>
</comment>
<organism evidence="4 5">
    <name type="scientific">Actinoallomurus iriomotensis</name>
    <dbReference type="NCBI Taxonomy" id="478107"/>
    <lineage>
        <taxon>Bacteria</taxon>
        <taxon>Bacillati</taxon>
        <taxon>Actinomycetota</taxon>
        <taxon>Actinomycetes</taxon>
        <taxon>Streptosporangiales</taxon>
        <taxon>Thermomonosporaceae</taxon>
        <taxon>Actinoallomurus</taxon>
    </lineage>
</organism>
<dbReference type="InterPro" id="IPR011990">
    <property type="entry name" value="TPR-like_helical_dom_sf"/>
</dbReference>
<evidence type="ECO:0000256" key="1">
    <source>
        <dbReference type="ARBA" id="ARBA00022741"/>
    </source>
</evidence>
<dbReference type="SUPFAM" id="SSF46894">
    <property type="entry name" value="C-terminal effector domain of the bipartite response regulators"/>
    <property type="match status" value="1"/>
</dbReference>
<dbReference type="GO" id="GO:0006355">
    <property type="term" value="P:regulation of DNA-templated transcription"/>
    <property type="evidence" value="ECO:0007669"/>
    <property type="project" value="InterPro"/>
</dbReference>
<dbReference type="PROSITE" id="PS00622">
    <property type="entry name" value="HTH_LUXR_1"/>
    <property type="match status" value="1"/>
</dbReference>
<dbReference type="PANTHER" id="PTHR16305">
    <property type="entry name" value="TESTICULAR SOLUBLE ADENYLYL CYCLASE"/>
    <property type="match status" value="1"/>
</dbReference>
<dbReference type="GO" id="GO:0005737">
    <property type="term" value="C:cytoplasm"/>
    <property type="evidence" value="ECO:0007669"/>
    <property type="project" value="TreeGrafter"/>
</dbReference>
<dbReference type="Gene3D" id="1.10.10.10">
    <property type="entry name" value="Winged helix-like DNA-binding domain superfamily/Winged helix DNA-binding domain"/>
    <property type="match status" value="1"/>
</dbReference>
<keyword evidence="1" id="KW-0547">Nucleotide-binding</keyword>
<dbReference type="InterPro" id="IPR016032">
    <property type="entry name" value="Sig_transdc_resp-reg_C-effctor"/>
</dbReference>
<dbReference type="GO" id="GO:0004016">
    <property type="term" value="F:adenylate cyclase activity"/>
    <property type="evidence" value="ECO:0007669"/>
    <property type="project" value="TreeGrafter"/>
</dbReference>
<dbReference type="SUPFAM" id="SSF52540">
    <property type="entry name" value="P-loop containing nucleoside triphosphate hydrolases"/>
    <property type="match status" value="1"/>
</dbReference>
<dbReference type="Pfam" id="PF00196">
    <property type="entry name" value="GerE"/>
    <property type="match status" value="1"/>
</dbReference>
<dbReference type="GO" id="GO:0003677">
    <property type="term" value="F:DNA binding"/>
    <property type="evidence" value="ECO:0007669"/>
    <property type="project" value="InterPro"/>
</dbReference>
<dbReference type="PROSITE" id="PS50043">
    <property type="entry name" value="HTH_LUXR_2"/>
    <property type="match status" value="1"/>
</dbReference>
<sequence>MDRRLYGTVAAMRDHARITNAGGVSPRAMRVERLVRPYDRDAGSGLDLTGRLYGREPDTAALASALDAVAGGRARLLSLEGAAGAGKSALLARARADARRRGWTVLTGRAAMLEAANDFGVLRQVLAGLPPAPDGRAVPALRTAQDDASPFDVFELVSAHLFDVTAGAPVLITLDDLQWCDTLSLRWLAYLAHRSADLPLALVLASSPREMSEQQFLLDELIASCERRTLHRLTQAHLSRWIADVMGAGADDVFVAECHRVTGGNGALLADLLPALAARSVPPAEESLASIEDIGGAAVSRRVLSWIRRCGPEAPAVAQAVAVLGDDGELVLVAQLAGLDLDAAARAADRLIKMDVLTNTSPLRYVHSLTRAVVHAGISAGLRTSQRLRAARLVRDHYAEPERAAAHLMAVDMSSEPWALETLRAAADAALERGLPEQALGYLRRALAEPMPVSARAELLAGIGATEIGAGVAGAESTLHEALAIATEPSLRVRIGVDLAYVDAVAGRPLKSALEVVDEVCARLPPGRDELAAEAELGVFAAYTASADAGEFLDRRMARLRDRAADDARLTVLTGVVDAWSGARRGRDRAECVRRARSALETIDHQRTWELRLRLPAVSALIDAEEYDLVGDLRGIDGHFGHRQGTAGDATVAACLRGRLAYGRGDLKAARTVLGTALKHPSVAGTDGVARLVSVLTDLGDLDAADRLIREHAPAATAAPTWATAVFAFARASLCAARNQRKEALEGFLETGRGLRALGVDNPAALPWRSRAARCHALLGDGAAARALAAEEVELARRWGSPRALSTALAASGVVSGDPAAALEAVTVLDRTDAELHRAMALVDLGTVELETGAVDRARDHLQDGFALARVINARPVWLRAARYIKRAGGRPDLGRIGGVTALTAQERAAAERAAAGATNRQIADDMVLTQRTVEQYLTSVYRKLGITGRPQLAAALSC</sequence>
<dbReference type="Proteomes" id="UP001165074">
    <property type="component" value="Unassembled WGS sequence"/>
</dbReference>